<dbReference type="PANTHER" id="PTHR11905:SF26">
    <property type="entry name" value="A DISINTEGRIN AND METALLOPEPTIDASE DOMAIN 3"/>
    <property type="match status" value="1"/>
</dbReference>
<sequence>MLSLLLIFSGLGRLTSATLNSESPLIQITVPQKIEIYNSNGNGLETQVSYAIKIDRVTYTFHLEKQSFLDPYFHVYSYSKSGLLLQDSSPVRAHCFYQGYVIEIPKSVVTLSACSGLRGLLQLDNVTYGIEPLEATTTYEHMIYRIDNNKIDFPPLKENHFSTQRVDPSYKILVKSEKNADIKQLKRFMRVQIIMDKALFDYMGSEVTLAAEKIAHIFSLINTMFSQLNVIVILTSLEIWSDKNKILVDGDADTILQRFVSWKEKHLMQRSQDMAYLLIFRDHPNHVGVTFHGKVCDPKFAAGIALYPKMINLEAFSLIMAQLFGVNLGLAYENINNCHCPTSPCIMSPEAIHSHGAKFFSSCSMDEFKHIISQPELECLKKQTVPNVVFRGKYELCGNGILEPLEQCDCGTVKTCTHAKCCYPQNCTLIGYSECGSGKCCNSRTCRLYERGHLCRRSTDPCDFPEHCNGTSEFCVPNVKAADLQPCNNNTDFCFGGICKSLDKQCVDLFGKYARSSSHLCVNEVNFHGDIFGNCMRMPCNFDNVMCGKLVCHWTHTVLASAEGLDIQYTYRGESICMSGVLRNQSFVLPTEDKTYVSSGTRCESDMFCLHGKCISTSQYVNKVDCDGQTKCNGHGVCNSNLNCQCDVGYAPPECEPAPSAPGGSIDDGFWLIQTKTSEMLKNQRPTHHKNGLLISFYIFLPFLILITIIALKMNIIQRFWKKEKIVNEESLSEDSNSNNQESYI</sequence>
<dbReference type="SUPFAM" id="SSF57552">
    <property type="entry name" value="Blood coagulation inhibitor (disintegrin)"/>
    <property type="match status" value="1"/>
</dbReference>
<evidence type="ECO:0000256" key="6">
    <source>
        <dbReference type="PROSITE-ProRule" id="PRU00068"/>
    </source>
</evidence>
<dbReference type="Pfam" id="PF01421">
    <property type="entry name" value="Reprolysin"/>
    <property type="match status" value="1"/>
</dbReference>
<evidence type="ECO:0000259" key="11">
    <source>
        <dbReference type="PROSITE" id="PS50026"/>
    </source>
</evidence>
<evidence type="ECO:0000256" key="1">
    <source>
        <dbReference type="ARBA" id="ARBA00004167"/>
    </source>
</evidence>
<evidence type="ECO:0000256" key="10">
    <source>
        <dbReference type="SAM" id="SignalP"/>
    </source>
</evidence>
<dbReference type="GeneID" id="103107904"/>
<comment type="caution">
    <text evidence="7">Lacks conserved residue(s) required for the propagation of feature annotation.</text>
</comment>
<dbReference type="CDD" id="cd04269">
    <property type="entry name" value="ZnMc_adamalysin_II_like"/>
    <property type="match status" value="1"/>
</dbReference>
<dbReference type="Pfam" id="PF00200">
    <property type="entry name" value="Disintegrin"/>
    <property type="match status" value="1"/>
</dbReference>
<dbReference type="Pfam" id="PF08516">
    <property type="entry name" value="ADAM_CR"/>
    <property type="match status" value="1"/>
</dbReference>
<evidence type="ECO:0000256" key="7">
    <source>
        <dbReference type="PROSITE-ProRule" id="PRU00076"/>
    </source>
</evidence>
<comment type="subcellular location">
    <subcellularLocation>
        <location evidence="1">Membrane</location>
        <topology evidence="1">Single-pass membrane protein</topology>
    </subcellularLocation>
</comment>
<evidence type="ECO:0000256" key="3">
    <source>
        <dbReference type="ARBA" id="ARBA00022989"/>
    </source>
</evidence>
<dbReference type="InterPro" id="IPR001762">
    <property type="entry name" value="Disintegrin_dom"/>
</dbReference>
<dbReference type="RefSeq" id="XP_060038191.1">
    <property type="nucleotide sequence ID" value="XM_060182208.1"/>
</dbReference>
<dbReference type="PROSITE" id="PS50214">
    <property type="entry name" value="DISINTEGRIN_2"/>
    <property type="match status" value="1"/>
</dbReference>
<accession>A0ABM3WNP7</accession>
<organism evidence="14 15">
    <name type="scientific">Erinaceus europaeus</name>
    <name type="common">Western European hedgehog</name>
    <dbReference type="NCBI Taxonomy" id="9365"/>
    <lineage>
        <taxon>Eukaryota</taxon>
        <taxon>Metazoa</taxon>
        <taxon>Chordata</taxon>
        <taxon>Craniata</taxon>
        <taxon>Vertebrata</taxon>
        <taxon>Euteleostomi</taxon>
        <taxon>Mammalia</taxon>
        <taxon>Eutheria</taxon>
        <taxon>Laurasiatheria</taxon>
        <taxon>Eulipotyphla</taxon>
        <taxon>Erinaceidae</taxon>
        <taxon>Erinaceinae</taxon>
        <taxon>Erinaceus</taxon>
    </lineage>
</organism>
<evidence type="ECO:0000256" key="8">
    <source>
        <dbReference type="PROSITE-ProRule" id="PRU00276"/>
    </source>
</evidence>
<evidence type="ECO:0000313" key="15">
    <source>
        <dbReference type="RefSeq" id="XP_060038191.1"/>
    </source>
</evidence>
<name>A0ABM3WNP7_ERIEU</name>
<dbReference type="InterPro" id="IPR001590">
    <property type="entry name" value="Peptidase_M12B"/>
</dbReference>
<dbReference type="InterPro" id="IPR000742">
    <property type="entry name" value="EGF"/>
</dbReference>
<feature type="disulfide bond" evidence="7">
    <location>
        <begin position="646"/>
        <end position="655"/>
    </location>
</feature>
<evidence type="ECO:0000313" key="14">
    <source>
        <dbReference type="Proteomes" id="UP001652624"/>
    </source>
</evidence>
<reference evidence="15" key="2">
    <citation type="submission" date="2025-08" db="UniProtKB">
        <authorList>
            <consortium name="RefSeq"/>
        </authorList>
    </citation>
    <scope>IDENTIFICATION</scope>
</reference>
<dbReference type="Proteomes" id="UP001652624">
    <property type="component" value="Chromosome 2"/>
</dbReference>
<dbReference type="Gene3D" id="3.40.390.10">
    <property type="entry name" value="Collagenase (Catalytic Domain)"/>
    <property type="match status" value="1"/>
</dbReference>
<dbReference type="InterPro" id="IPR036436">
    <property type="entry name" value="Disintegrin_dom_sf"/>
</dbReference>
<keyword evidence="14" id="KW-1185">Reference proteome</keyword>
<gene>
    <name evidence="15" type="primary">LOC103107904</name>
</gene>
<dbReference type="SMART" id="SM00050">
    <property type="entry name" value="DISIN"/>
    <property type="match status" value="1"/>
</dbReference>
<keyword evidence="7" id="KW-0245">EGF-like domain</keyword>
<feature type="domain" description="EGF-like" evidence="11">
    <location>
        <begin position="622"/>
        <end position="656"/>
    </location>
</feature>
<proteinExistence type="predicted"/>
<dbReference type="InterPro" id="IPR024079">
    <property type="entry name" value="MetalloPept_cat_dom_sf"/>
</dbReference>
<keyword evidence="2 9" id="KW-0812">Transmembrane</keyword>
<dbReference type="InterPro" id="IPR034027">
    <property type="entry name" value="Reprolysin_adamalysin"/>
</dbReference>
<keyword evidence="10" id="KW-0732">Signal</keyword>
<feature type="disulfide bond" evidence="8">
    <location>
        <begin position="340"/>
        <end position="345"/>
    </location>
</feature>
<evidence type="ECO:0000256" key="9">
    <source>
        <dbReference type="SAM" id="Phobius"/>
    </source>
</evidence>
<feature type="domain" description="Peptidase M12B" evidence="13">
    <location>
        <begin position="187"/>
        <end position="384"/>
    </location>
</feature>
<feature type="signal peptide" evidence="10">
    <location>
        <begin position="1"/>
        <end position="17"/>
    </location>
</feature>
<dbReference type="Pfam" id="PF01562">
    <property type="entry name" value="Pep_M12B_propep"/>
    <property type="match status" value="1"/>
</dbReference>
<dbReference type="InterPro" id="IPR006586">
    <property type="entry name" value="ADAM_Cys-rich"/>
</dbReference>
<evidence type="ECO:0000256" key="2">
    <source>
        <dbReference type="ARBA" id="ARBA00022692"/>
    </source>
</evidence>
<dbReference type="SMART" id="SM00608">
    <property type="entry name" value="ACR"/>
    <property type="match status" value="1"/>
</dbReference>
<feature type="chain" id="PRO_5045197717" evidence="10">
    <location>
        <begin position="18"/>
        <end position="745"/>
    </location>
</feature>
<dbReference type="SUPFAM" id="SSF55486">
    <property type="entry name" value="Metalloproteases ('zincins'), catalytic domain"/>
    <property type="match status" value="1"/>
</dbReference>
<evidence type="ECO:0000256" key="5">
    <source>
        <dbReference type="ARBA" id="ARBA00023157"/>
    </source>
</evidence>
<reference evidence="14" key="1">
    <citation type="submission" date="2025-05" db="UniProtKB">
        <authorList>
            <consortium name="RefSeq"/>
        </authorList>
    </citation>
    <scope>NUCLEOTIDE SEQUENCE [LARGE SCALE GENOMIC DNA]</scope>
</reference>
<keyword evidence="3 9" id="KW-1133">Transmembrane helix</keyword>
<dbReference type="PANTHER" id="PTHR11905">
    <property type="entry name" value="ADAM A DISINTEGRIN AND METALLOPROTEASE DOMAIN"/>
    <property type="match status" value="1"/>
</dbReference>
<evidence type="ECO:0000256" key="4">
    <source>
        <dbReference type="ARBA" id="ARBA00023136"/>
    </source>
</evidence>
<evidence type="ECO:0000259" key="13">
    <source>
        <dbReference type="PROSITE" id="PS50215"/>
    </source>
</evidence>
<dbReference type="PROSITE" id="PS01186">
    <property type="entry name" value="EGF_2"/>
    <property type="match status" value="1"/>
</dbReference>
<feature type="transmembrane region" description="Helical" evidence="9">
    <location>
        <begin position="692"/>
        <end position="712"/>
    </location>
</feature>
<protein>
    <submittedName>
        <fullName evidence="15">A disintegrin and metallopeptidase domain 3-like isoform X1</fullName>
    </submittedName>
</protein>
<evidence type="ECO:0000259" key="12">
    <source>
        <dbReference type="PROSITE" id="PS50214"/>
    </source>
</evidence>
<keyword evidence="5 7" id="KW-1015">Disulfide bond</keyword>
<dbReference type="PROSITE" id="PS50026">
    <property type="entry name" value="EGF_3"/>
    <property type="match status" value="1"/>
</dbReference>
<keyword evidence="4 9" id="KW-0472">Membrane</keyword>
<dbReference type="PROSITE" id="PS50215">
    <property type="entry name" value="ADAM_MEPRO"/>
    <property type="match status" value="1"/>
</dbReference>
<feature type="domain" description="Disintegrin" evidence="12">
    <location>
        <begin position="394"/>
        <end position="483"/>
    </location>
</feature>
<dbReference type="Gene3D" id="4.10.70.10">
    <property type="entry name" value="Disintegrin domain"/>
    <property type="match status" value="1"/>
</dbReference>
<dbReference type="InterPro" id="IPR002870">
    <property type="entry name" value="Peptidase_M12B_N"/>
</dbReference>
<feature type="disulfide bond" evidence="6">
    <location>
        <begin position="455"/>
        <end position="475"/>
    </location>
</feature>